<feature type="binding site" evidence="2">
    <location>
        <position position="101"/>
    </location>
    <ligand>
        <name>Mn(2+)</name>
        <dbReference type="ChEBI" id="CHEBI:29035"/>
        <label>2</label>
    </ligand>
</feature>
<dbReference type="OrthoDB" id="9777385at2"/>
<dbReference type="Gene3D" id="3.30.70.360">
    <property type="match status" value="1"/>
</dbReference>
<dbReference type="Gene3D" id="3.40.630.10">
    <property type="entry name" value="Zn peptidases"/>
    <property type="match status" value="1"/>
</dbReference>
<dbReference type="AlphaFoldDB" id="A0A366F4V1"/>
<organism evidence="4 5">
    <name type="scientific">Roseiarcus fermentans</name>
    <dbReference type="NCBI Taxonomy" id="1473586"/>
    <lineage>
        <taxon>Bacteria</taxon>
        <taxon>Pseudomonadati</taxon>
        <taxon>Pseudomonadota</taxon>
        <taxon>Alphaproteobacteria</taxon>
        <taxon>Hyphomicrobiales</taxon>
        <taxon>Roseiarcaceae</taxon>
        <taxon>Roseiarcus</taxon>
    </lineage>
</organism>
<dbReference type="InterPro" id="IPR036264">
    <property type="entry name" value="Bact_exopeptidase_dim_dom"/>
</dbReference>
<gene>
    <name evidence="4" type="ORF">DFR50_12115</name>
</gene>
<dbReference type="SUPFAM" id="SSF55031">
    <property type="entry name" value="Bacterial exopeptidase dimerisation domain"/>
    <property type="match status" value="1"/>
</dbReference>
<dbReference type="Pfam" id="PF07687">
    <property type="entry name" value="M20_dimer"/>
    <property type="match status" value="1"/>
</dbReference>
<comment type="cofactor">
    <cofactor evidence="2">
        <name>Mn(2+)</name>
        <dbReference type="ChEBI" id="CHEBI:29035"/>
    </cofactor>
    <text evidence="2">The Mn(2+) ion enhances activity.</text>
</comment>
<feature type="binding site" evidence="2">
    <location>
        <position position="160"/>
    </location>
    <ligand>
        <name>Mn(2+)</name>
        <dbReference type="ChEBI" id="CHEBI:29035"/>
        <label>2</label>
    </ligand>
</feature>
<dbReference type="PIRSF" id="PIRSF005962">
    <property type="entry name" value="Pept_M20D_amidohydro"/>
    <property type="match status" value="1"/>
</dbReference>
<feature type="binding site" evidence="2">
    <location>
        <position position="355"/>
    </location>
    <ligand>
        <name>Mn(2+)</name>
        <dbReference type="ChEBI" id="CHEBI:29035"/>
        <label>2</label>
    </ligand>
</feature>
<dbReference type="EMBL" id="QNRK01000021">
    <property type="protein sequence ID" value="RBP09671.1"/>
    <property type="molecule type" value="Genomic_DNA"/>
</dbReference>
<feature type="domain" description="Peptidase M20 dimerisation" evidence="3">
    <location>
        <begin position="182"/>
        <end position="279"/>
    </location>
</feature>
<dbReference type="RefSeq" id="WP_113890686.1">
    <property type="nucleotide sequence ID" value="NZ_QNRK01000021.1"/>
</dbReference>
<dbReference type="GO" id="GO:0046872">
    <property type="term" value="F:metal ion binding"/>
    <property type="evidence" value="ECO:0007669"/>
    <property type="project" value="UniProtKB-KW"/>
</dbReference>
<keyword evidence="2" id="KW-0479">Metal-binding</keyword>
<dbReference type="PANTHER" id="PTHR11014:SF169">
    <property type="entry name" value="CLAN MH, FAMILY M20, PEPTIDASE T-LIKE METALLOPEPTIDASE"/>
    <property type="match status" value="1"/>
</dbReference>
<feature type="binding site" evidence="2">
    <location>
        <position position="134"/>
    </location>
    <ligand>
        <name>Mn(2+)</name>
        <dbReference type="ChEBI" id="CHEBI:29035"/>
        <label>2</label>
    </ligand>
</feature>
<dbReference type="SUPFAM" id="SSF53187">
    <property type="entry name" value="Zn-dependent exopeptidases"/>
    <property type="match status" value="1"/>
</dbReference>
<feature type="binding site" evidence="2">
    <location>
        <position position="99"/>
    </location>
    <ligand>
        <name>Mn(2+)</name>
        <dbReference type="ChEBI" id="CHEBI:29035"/>
        <label>2</label>
    </ligand>
</feature>
<sequence length="382" mass="39549">MLLSGDDLSALAAWRKALHRAPDLSGREEATAREVRRFLAPTRPDRIVTGLGGHGLAFVYQGAGPGPTVLLRAELDALPIEEVSTVAHRSDRPGVAHLCGHDGHMAILAGVARALAAERPKRGRAVLLFQPAEEDGSGAEAVLADPKFSDIAPDFCFALHNMPGLPLGTAALKAGPVACASRGMRLTLTGRTAHASMPGQGVSPMAALAALMPALTALGKGGSLDERFAMVTVTHAEMGARSFGVAPGEAEVWATLRALTDARMERLRAAAEALARRLADAESLATTIGYSDAFAACVNAPAAVARLAAALDAEGVPRGEAGQPMLASEDFGVFGRVAPSALFLLGAGEDRPGLHNPDYDFPDALIGIGARVFLRVLCDLLG</sequence>
<reference evidence="4 5" key="1">
    <citation type="submission" date="2018-06" db="EMBL/GenBank/DDBJ databases">
        <title>Genomic Encyclopedia of Type Strains, Phase IV (KMG-IV): sequencing the most valuable type-strain genomes for metagenomic binning, comparative biology and taxonomic classification.</title>
        <authorList>
            <person name="Goeker M."/>
        </authorList>
    </citation>
    <scope>NUCLEOTIDE SEQUENCE [LARGE SCALE GENOMIC DNA]</scope>
    <source>
        <strain evidence="4 5">DSM 24875</strain>
    </source>
</reference>
<keyword evidence="2" id="KW-0464">Manganese</keyword>
<comment type="caution">
    <text evidence="4">The sequence shown here is derived from an EMBL/GenBank/DDBJ whole genome shotgun (WGS) entry which is preliminary data.</text>
</comment>
<evidence type="ECO:0000259" key="3">
    <source>
        <dbReference type="Pfam" id="PF07687"/>
    </source>
</evidence>
<protein>
    <submittedName>
        <fullName evidence="4">Amidohydrolase</fullName>
    </submittedName>
</protein>
<dbReference type="Proteomes" id="UP000253529">
    <property type="component" value="Unassembled WGS sequence"/>
</dbReference>
<dbReference type="GO" id="GO:0016787">
    <property type="term" value="F:hydrolase activity"/>
    <property type="evidence" value="ECO:0007669"/>
    <property type="project" value="UniProtKB-KW"/>
</dbReference>
<evidence type="ECO:0000256" key="2">
    <source>
        <dbReference type="PIRSR" id="PIRSR005962-1"/>
    </source>
</evidence>
<evidence type="ECO:0000313" key="5">
    <source>
        <dbReference type="Proteomes" id="UP000253529"/>
    </source>
</evidence>
<dbReference type="InterPro" id="IPR002933">
    <property type="entry name" value="Peptidase_M20"/>
</dbReference>
<dbReference type="Pfam" id="PF01546">
    <property type="entry name" value="Peptidase_M20"/>
    <property type="match status" value="1"/>
</dbReference>
<accession>A0A366F4V1</accession>
<keyword evidence="5" id="KW-1185">Reference proteome</keyword>
<proteinExistence type="predicted"/>
<evidence type="ECO:0000256" key="1">
    <source>
        <dbReference type="ARBA" id="ARBA00022801"/>
    </source>
</evidence>
<dbReference type="InterPro" id="IPR011650">
    <property type="entry name" value="Peptidase_M20_dimer"/>
</dbReference>
<dbReference type="InterPro" id="IPR017439">
    <property type="entry name" value="Amidohydrolase"/>
</dbReference>
<name>A0A366F4V1_9HYPH</name>
<dbReference type="NCBIfam" id="TIGR01891">
    <property type="entry name" value="amidohydrolases"/>
    <property type="match status" value="1"/>
</dbReference>
<evidence type="ECO:0000313" key="4">
    <source>
        <dbReference type="EMBL" id="RBP09671.1"/>
    </source>
</evidence>
<keyword evidence="1 4" id="KW-0378">Hydrolase</keyword>
<dbReference type="PANTHER" id="PTHR11014">
    <property type="entry name" value="PEPTIDASE M20 FAMILY MEMBER"/>
    <property type="match status" value="1"/>
</dbReference>